<evidence type="ECO:0000259" key="2">
    <source>
        <dbReference type="Pfam" id="PF13086"/>
    </source>
</evidence>
<sequence length="1196" mass="133693">MASKKIMLDIKQESEAEDEEDAGLHIATRLKNMGIGDDGDLDLRFLTPENLPVELYFRGDSPNIYKPEAAVITEEYRGQDLPLMTGEKKDQKMLLRSNAVATTWTKPPNKEATMHSFGQIWNNGQRNYVRTLFHPNSQFPSVEIFVSREGQPDASVSIFANSIMRHASSSSIGFALSSENHNPGKLSIEEDTARPEYETELGTLKQSGFLVQVQVDLLHDSHHAVPTAGPLLAHPIWRNIKQEEVDSLTAKLRLRIDGHPNPPPMTDAEVLIASFQINNKFVFSRRMGGTPGDCKRLFVFMEAAMSMCCKYNNLWFYELQVSGRLADTSMKNIIFKSPRWMWTRLVGETDASGNVVKATAIDWAEFALPTITPDHEAASNIVRLNISRETDTMAQRQQQCFDKHAFTMVGYFNPDPLSPGHYRVDIDCPMQGTTGNKDTLVPEPRTRVTLRTRDGSVFRGIFGQQFWDKSKNICLYVDLESSVVDEDFKKPKLVSIEMNRNTSQAERQHSAAAQVRCGPSRAEGDEQYPDVAHHYMSAPQTILDNNEWVNTMSKAQKDAFVNGGAEESDEEQHSLRKSFAESTTGIVTLIGAPGTGKTHVVSNLLKDYLETNRIHRPYERCPIVVMAPSNSAVDNILQKLKDLTKDSPKPYNFVRFKGAKITPKVTAAPLQNGEAVTNKLETALWELVDGQKTMIAANDPLGDLEYHIQFSNMVVKLLASKDDQMHATAIKFASAKRQTKAPGISKNERRLAYEQLDNAKAELLHHFWSDVDGVFITLVDAAHPDLRTHFEPRLAAIDEAALAPLPDMLTGLVAFWDSLWHILQSGDPAQQRGRPLAEGHNECARFTRDSIMERIKTDRLHGLDFVDLVLQYRMHPEISKLISEGWYNGTLKNHCSTEDMTPDAVTAMSFFSSRFGAAYDGWRVVAIDMSGDDARSQNYNGGSSLFNSKEADAVVELVGGMLEMDVPARDEDWSRRTSSSHAGLLGNDDNKLNVRTVSGCQSEEAEIQIIAFCVNRPGKPMSTRFISKKHSMNVALSRAKHMQILVGNFTEWMQAREDGHKSLKRNGANQYLGMLLDSLCTKSSATPYKVIAREDFEAGLKGTNIEKSTFKDKIRVKPSRKFTHAFESTDERWAEKMTLAKRSKIEESGSVGEQQDEDKKASVQNLGEKTKRGTRGGKKNRRGSNYGKGGGRGGRA</sequence>
<feature type="region of interest" description="Disordered" evidence="1">
    <location>
        <begin position="1"/>
        <end position="21"/>
    </location>
</feature>
<gene>
    <name evidence="4" type="ORF">D6D10_08581</name>
</gene>
<dbReference type="PANTHER" id="PTHR10887">
    <property type="entry name" value="DNA2/NAM7 HELICASE FAMILY"/>
    <property type="match status" value="1"/>
</dbReference>
<feature type="compositionally biased region" description="Basic residues" evidence="1">
    <location>
        <begin position="1172"/>
        <end position="1182"/>
    </location>
</feature>
<protein>
    <recommendedName>
        <fullName evidence="6">DNA2/NAM7 helicase-like C-terminal domain-containing protein</fullName>
    </recommendedName>
</protein>
<dbReference type="Proteomes" id="UP000308953">
    <property type="component" value="Unassembled WGS sequence"/>
</dbReference>
<dbReference type="GO" id="GO:0006369">
    <property type="term" value="P:termination of RNA polymerase II transcription"/>
    <property type="evidence" value="ECO:0007669"/>
    <property type="project" value="TreeGrafter"/>
</dbReference>
<evidence type="ECO:0000313" key="5">
    <source>
        <dbReference type="Proteomes" id="UP000308953"/>
    </source>
</evidence>
<feature type="compositionally biased region" description="Basic and acidic residues" evidence="1">
    <location>
        <begin position="1"/>
        <end position="14"/>
    </location>
</feature>
<dbReference type="Pfam" id="PF13087">
    <property type="entry name" value="AAA_12"/>
    <property type="match status" value="1"/>
</dbReference>
<dbReference type="AlphaFoldDB" id="A0A4S9EC26"/>
<evidence type="ECO:0000256" key="1">
    <source>
        <dbReference type="SAM" id="MobiDB-lite"/>
    </source>
</evidence>
<dbReference type="InterPro" id="IPR027417">
    <property type="entry name" value="P-loop_NTPase"/>
</dbReference>
<feature type="domain" description="DNA2/NAM7 helicase-like C-terminal" evidence="3">
    <location>
        <begin position="849"/>
        <end position="1048"/>
    </location>
</feature>
<proteinExistence type="predicted"/>
<feature type="compositionally biased region" description="Gly residues" evidence="1">
    <location>
        <begin position="1186"/>
        <end position="1196"/>
    </location>
</feature>
<dbReference type="PANTHER" id="PTHR10887:SF495">
    <property type="entry name" value="HELICASE SENATAXIN ISOFORM X1-RELATED"/>
    <property type="match status" value="1"/>
</dbReference>
<feature type="region of interest" description="Disordered" evidence="1">
    <location>
        <begin position="1142"/>
        <end position="1196"/>
    </location>
</feature>
<dbReference type="InterPro" id="IPR045055">
    <property type="entry name" value="DNA2/NAM7-like"/>
</dbReference>
<dbReference type="InterPro" id="IPR041679">
    <property type="entry name" value="DNA2/NAM7-like_C"/>
</dbReference>
<dbReference type="GO" id="GO:0004386">
    <property type="term" value="F:helicase activity"/>
    <property type="evidence" value="ECO:0007669"/>
    <property type="project" value="InterPro"/>
</dbReference>
<dbReference type="SUPFAM" id="SSF52540">
    <property type="entry name" value="P-loop containing nucleoside triphosphate hydrolases"/>
    <property type="match status" value="1"/>
</dbReference>
<evidence type="ECO:0000313" key="4">
    <source>
        <dbReference type="EMBL" id="THX30697.1"/>
    </source>
</evidence>
<feature type="region of interest" description="Disordered" evidence="1">
    <location>
        <begin position="502"/>
        <end position="526"/>
    </location>
</feature>
<dbReference type="EMBL" id="QZAV01000300">
    <property type="protein sequence ID" value="THX30697.1"/>
    <property type="molecule type" value="Genomic_DNA"/>
</dbReference>
<name>A0A4S9EC26_AURPU</name>
<evidence type="ECO:0008006" key="6">
    <source>
        <dbReference type="Google" id="ProtNLM"/>
    </source>
</evidence>
<feature type="domain" description="DNA2/NAM7 helicase helicase" evidence="2">
    <location>
        <begin position="570"/>
        <end position="812"/>
    </location>
</feature>
<dbReference type="InterPro" id="IPR041677">
    <property type="entry name" value="DNA2/NAM7_AAA_11"/>
</dbReference>
<dbReference type="Pfam" id="PF13086">
    <property type="entry name" value="AAA_11"/>
    <property type="match status" value="1"/>
</dbReference>
<dbReference type="Gene3D" id="3.40.50.300">
    <property type="entry name" value="P-loop containing nucleotide triphosphate hydrolases"/>
    <property type="match status" value="2"/>
</dbReference>
<dbReference type="GO" id="GO:0001147">
    <property type="term" value="F:transcription termination site sequence-specific DNA binding"/>
    <property type="evidence" value="ECO:0007669"/>
    <property type="project" value="TreeGrafter"/>
</dbReference>
<organism evidence="4 5">
    <name type="scientific">Aureobasidium pullulans</name>
    <name type="common">Black yeast</name>
    <name type="synonym">Pullularia pullulans</name>
    <dbReference type="NCBI Taxonomy" id="5580"/>
    <lineage>
        <taxon>Eukaryota</taxon>
        <taxon>Fungi</taxon>
        <taxon>Dikarya</taxon>
        <taxon>Ascomycota</taxon>
        <taxon>Pezizomycotina</taxon>
        <taxon>Dothideomycetes</taxon>
        <taxon>Dothideomycetidae</taxon>
        <taxon>Dothideales</taxon>
        <taxon>Saccotheciaceae</taxon>
        <taxon>Aureobasidium</taxon>
    </lineage>
</organism>
<evidence type="ECO:0000259" key="3">
    <source>
        <dbReference type="Pfam" id="PF13087"/>
    </source>
</evidence>
<reference evidence="4 5" key="1">
    <citation type="submission" date="2018-10" db="EMBL/GenBank/DDBJ databases">
        <title>Fifty Aureobasidium pullulans genomes reveal a recombining polyextremotolerant generalist.</title>
        <authorList>
            <person name="Gostincar C."/>
            <person name="Turk M."/>
            <person name="Zajc J."/>
            <person name="Gunde-Cimerman N."/>
        </authorList>
    </citation>
    <scope>NUCLEOTIDE SEQUENCE [LARGE SCALE GENOMIC DNA]</scope>
    <source>
        <strain evidence="4 5">EXF-9785</strain>
    </source>
</reference>
<comment type="caution">
    <text evidence="4">The sequence shown here is derived from an EMBL/GenBank/DDBJ whole genome shotgun (WGS) entry which is preliminary data.</text>
</comment>
<dbReference type="GO" id="GO:0016604">
    <property type="term" value="C:nuclear body"/>
    <property type="evidence" value="ECO:0007669"/>
    <property type="project" value="TreeGrafter"/>
</dbReference>
<accession>A0A4S9EC26</accession>